<dbReference type="InterPro" id="IPR008927">
    <property type="entry name" value="6-PGluconate_DH-like_C_sf"/>
</dbReference>
<dbReference type="SUPFAM" id="SSF51735">
    <property type="entry name" value="NAD(P)-binding Rossmann-fold domains"/>
    <property type="match status" value="1"/>
</dbReference>
<evidence type="ECO:0000313" key="3">
    <source>
        <dbReference type="EMBL" id="GHB16325.1"/>
    </source>
</evidence>
<dbReference type="Proteomes" id="UP000646745">
    <property type="component" value="Unassembled WGS sequence"/>
</dbReference>
<dbReference type="Pfam" id="PF09130">
    <property type="entry name" value="DUF1932"/>
    <property type="match status" value="1"/>
</dbReference>
<dbReference type="EMBL" id="BMZI01000003">
    <property type="protein sequence ID" value="GHB16325.1"/>
    <property type="molecule type" value="Genomic_DNA"/>
</dbReference>
<evidence type="ECO:0000313" key="4">
    <source>
        <dbReference type="Proteomes" id="UP000646745"/>
    </source>
</evidence>
<sequence>MSPTVALIAPGAMGAAIGRRLTDHGLDVWTCLEGCSAASLERARAADLKNVPLASLMQADLLLSVVPPAEAAALAERLAPFITQTETPPVYCDLNAVSTATLARIERIVSDSGSAFVDGGIIGPPPSETKTPRIYAAGENAPALAKLSSYGLDVRILDGGIGSASALKMCFAGINKGMTALTTIMLLAAGRSGAGEALRGELAHSLPEVIERIDHGIPDMLPKAWRWHPEMREIADFLDAADPQGNDVAGRRAFEGFAALYEHLGDVSTNDALIRQLETLIDATAGASRK</sequence>
<protein>
    <submittedName>
        <fullName evidence="3">6-phosphogluconate dehydrogenase</fullName>
    </submittedName>
</protein>
<proteinExistence type="predicted"/>
<evidence type="ECO:0000256" key="1">
    <source>
        <dbReference type="ARBA" id="ARBA00023002"/>
    </source>
</evidence>
<comment type="caution">
    <text evidence="3">The sequence shown here is derived from an EMBL/GenBank/DDBJ whole genome shotgun (WGS) entry which is preliminary data.</text>
</comment>
<dbReference type="Gene3D" id="3.40.50.720">
    <property type="entry name" value="NAD(P)-binding Rossmann-like Domain"/>
    <property type="match status" value="1"/>
</dbReference>
<dbReference type="SUPFAM" id="SSF48179">
    <property type="entry name" value="6-phosphogluconate dehydrogenase C-terminal domain-like"/>
    <property type="match status" value="1"/>
</dbReference>
<dbReference type="Gene3D" id="1.10.1040.10">
    <property type="entry name" value="N-(1-d-carboxylethyl)-l-norvaline Dehydrogenase, domain 2"/>
    <property type="match status" value="1"/>
</dbReference>
<keyword evidence="1" id="KW-0560">Oxidoreductase</keyword>
<name>A0ABQ3DV80_9GAMM</name>
<keyword evidence="4" id="KW-1185">Reference proteome</keyword>
<dbReference type="InterPro" id="IPR001763">
    <property type="entry name" value="Rhodanese-like_dom"/>
</dbReference>
<organism evidence="3 4">
    <name type="scientific">Salinicola rhizosphaerae</name>
    <dbReference type="NCBI Taxonomy" id="1443141"/>
    <lineage>
        <taxon>Bacteria</taxon>
        <taxon>Pseudomonadati</taxon>
        <taxon>Pseudomonadota</taxon>
        <taxon>Gammaproteobacteria</taxon>
        <taxon>Oceanospirillales</taxon>
        <taxon>Halomonadaceae</taxon>
        <taxon>Salinicola</taxon>
    </lineage>
</organism>
<dbReference type="InterPro" id="IPR013328">
    <property type="entry name" value="6PGD_dom2"/>
</dbReference>
<feature type="domain" description="Rhodanese" evidence="2">
    <location>
        <begin position="50"/>
        <end position="173"/>
    </location>
</feature>
<dbReference type="InterPro" id="IPR015814">
    <property type="entry name" value="Pgluconate_DH_NAD-bd_C"/>
</dbReference>
<dbReference type="PROSITE" id="PS50206">
    <property type="entry name" value="RHODANESE_3"/>
    <property type="match status" value="1"/>
</dbReference>
<dbReference type="RefSeq" id="WP_189443917.1">
    <property type="nucleotide sequence ID" value="NZ_BMZI01000003.1"/>
</dbReference>
<dbReference type="InterPro" id="IPR036291">
    <property type="entry name" value="NAD(P)-bd_dom_sf"/>
</dbReference>
<evidence type="ECO:0000259" key="2">
    <source>
        <dbReference type="PROSITE" id="PS50206"/>
    </source>
</evidence>
<accession>A0ABQ3DV80</accession>
<reference evidence="4" key="1">
    <citation type="journal article" date="2019" name="Int. J. Syst. Evol. Microbiol.">
        <title>The Global Catalogue of Microorganisms (GCM) 10K type strain sequencing project: providing services to taxonomists for standard genome sequencing and annotation.</title>
        <authorList>
            <consortium name="The Broad Institute Genomics Platform"/>
            <consortium name="The Broad Institute Genome Sequencing Center for Infectious Disease"/>
            <person name="Wu L."/>
            <person name="Ma J."/>
        </authorList>
    </citation>
    <scope>NUCLEOTIDE SEQUENCE [LARGE SCALE GENOMIC DNA]</scope>
    <source>
        <strain evidence="4">KCTC 32998</strain>
    </source>
</reference>
<gene>
    <name evidence="3" type="ORF">GCM10009038_13500</name>
</gene>